<dbReference type="OrthoDB" id="10001675at2759"/>
<sequence>MARPQTIALQGLGAAALAALLLYLVFPMHFAGTSFGLSASQETLITTHLKFLYNIGDHEIKFYSQNGEDGAIQYIFANLGTTNKYYVEFGVFDGTECNTKWLWENQRWDGLLMDGKAKSYDSRVIHNHFINRTNIVPLFQKYEVPNAFDILSVDLDSSDYWVLKAILTAKYRPRVIIIEINRNFEVDEPYTVNKERVLWTEPASLFGLSPLAVSYLCNKFGYSMIYVDKAVVNGFCVAREVLSDLVRQRTGIVVSPHDLKRFLPTFEYIYRRQGPLAVDSLVRFKKEVLPLDVWNRVDENGDVVIAAEDVKA</sequence>
<dbReference type="EMBL" id="QEAO01000012">
    <property type="protein sequence ID" value="TPX34711.1"/>
    <property type="molecule type" value="Genomic_DNA"/>
</dbReference>
<gene>
    <name evidence="1" type="ORF">SmJEL517_g02675</name>
</gene>
<organism evidence="1 2">
    <name type="scientific">Synchytrium microbalum</name>
    <dbReference type="NCBI Taxonomy" id="1806994"/>
    <lineage>
        <taxon>Eukaryota</taxon>
        <taxon>Fungi</taxon>
        <taxon>Fungi incertae sedis</taxon>
        <taxon>Chytridiomycota</taxon>
        <taxon>Chytridiomycota incertae sedis</taxon>
        <taxon>Chytridiomycetes</taxon>
        <taxon>Synchytriales</taxon>
        <taxon>Synchytriaceae</taxon>
        <taxon>Synchytrium</taxon>
    </lineage>
</organism>
<dbReference type="STRING" id="1806994.A0A507C5F0"/>
<evidence type="ECO:0000313" key="1">
    <source>
        <dbReference type="EMBL" id="TPX34711.1"/>
    </source>
</evidence>
<accession>A0A507C5F0</accession>
<keyword evidence="2" id="KW-1185">Reference proteome</keyword>
<proteinExistence type="predicted"/>
<dbReference type="AlphaFoldDB" id="A0A507C5F0"/>
<comment type="caution">
    <text evidence="1">The sequence shown here is derived from an EMBL/GenBank/DDBJ whole genome shotgun (WGS) entry which is preliminary data.</text>
</comment>
<evidence type="ECO:0008006" key="3">
    <source>
        <dbReference type="Google" id="ProtNLM"/>
    </source>
</evidence>
<protein>
    <recommendedName>
        <fullName evidence="3">Methyltransferase FkbM domain-containing protein</fullName>
    </recommendedName>
</protein>
<dbReference type="GeneID" id="42003900"/>
<dbReference type="Proteomes" id="UP000319731">
    <property type="component" value="Unassembled WGS sequence"/>
</dbReference>
<dbReference type="RefSeq" id="XP_031025389.1">
    <property type="nucleotide sequence ID" value="XM_031168603.1"/>
</dbReference>
<reference evidence="1 2" key="1">
    <citation type="journal article" date="2019" name="Sci. Rep.">
        <title>Comparative genomics of chytrid fungi reveal insights into the obligate biotrophic and pathogenic lifestyle of Synchytrium endobioticum.</title>
        <authorList>
            <person name="van de Vossenberg B.T.L.H."/>
            <person name="Warris S."/>
            <person name="Nguyen H.D.T."/>
            <person name="van Gent-Pelzer M.P.E."/>
            <person name="Joly D.L."/>
            <person name="van de Geest H.C."/>
            <person name="Bonants P.J.M."/>
            <person name="Smith D.S."/>
            <person name="Levesque C.A."/>
            <person name="van der Lee T.A.J."/>
        </authorList>
    </citation>
    <scope>NUCLEOTIDE SEQUENCE [LARGE SCALE GENOMIC DNA]</scope>
    <source>
        <strain evidence="1 2">JEL517</strain>
    </source>
</reference>
<evidence type="ECO:0000313" key="2">
    <source>
        <dbReference type="Proteomes" id="UP000319731"/>
    </source>
</evidence>
<name>A0A507C5F0_9FUNG</name>